<protein>
    <submittedName>
        <fullName evidence="2">Uncharacterized protein</fullName>
    </submittedName>
</protein>
<proteinExistence type="predicted"/>
<name>A0A0B6XZ44_9EUPU</name>
<dbReference type="AlphaFoldDB" id="A0A0B6XZ44"/>
<accession>A0A0B6XZ44</accession>
<feature type="region of interest" description="Disordered" evidence="1">
    <location>
        <begin position="1"/>
        <end position="28"/>
    </location>
</feature>
<dbReference type="EMBL" id="HACG01002467">
    <property type="protein sequence ID" value="CEK49332.1"/>
    <property type="molecule type" value="Transcribed_RNA"/>
</dbReference>
<sequence>MPTLPTKLSVTDFQQSTHNYKQRPNNRTQTLETNSANYTHTRNHSKTNVQSTAILITEYVTQVTT</sequence>
<evidence type="ECO:0000313" key="2">
    <source>
        <dbReference type="EMBL" id="CEK49332.1"/>
    </source>
</evidence>
<reference evidence="2" key="1">
    <citation type="submission" date="2014-12" db="EMBL/GenBank/DDBJ databases">
        <title>Insight into the proteome of Arion vulgaris.</title>
        <authorList>
            <person name="Aradska J."/>
            <person name="Bulat T."/>
            <person name="Smidak R."/>
            <person name="Sarate P."/>
            <person name="Gangsoo J."/>
            <person name="Sialana F."/>
            <person name="Bilban M."/>
            <person name="Lubec G."/>
        </authorList>
    </citation>
    <scope>NUCLEOTIDE SEQUENCE</scope>
    <source>
        <tissue evidence="2">Skin</tissue>
    </source>
</reference>
<organism evidence="2">
    <name type="scientific">Arion vulgaris</name>
    <dbReference type="NCBI Taxonomy" id="1028688"/>
    <lineage>
        <taxon>Eukaryota</taxon>
        <taxon>Metazoa</taxon>
        <taxon>Spiralia</taxon>
        <taxon>Lophotrochozoa</taxon>
        <taxon>Mollusca</taxon>
        <taxon>Gastropoda</taxon>
        <taxon>Heterobranchia</taxon>
        <taxon>Euthyneura</taxon>
        <taxon>Panpulmonata</taxon>
        <taxon>Eupulmonata</taxon>
        <taxon>Stylommatophora</taxon>
        <taxon>Helicina</taxon>
        <taxon>Arionoidea</taxon>
        <taxon>Arionidae</taxon>
        <taxon>Arion</taxon>
    </lineage>
</organism>
<evidence type="ECO:0000256" key="1">
    <source>
        <dbReference type="SAM" id="MobiDB-lite"/>
    </source>
</evidence>
<gene>
    <name evidence="2" type="primary">ORF7363</name>
</gene>